<dbReference type="InterPro" id="IPR000719">
    <property type="entry name" value="Prot_kinase_dom"/>
</dbReference>
<dbReference type="Gene3D" id="1.10.510.10">
    <property type="entry name" value="Transferase(Phosphotransferase) domain 1"/>
    <property type="match status" value="4"/>
</dbReference>
<name>A0ABQ5D5A9_9ASTR</name>
<gene>
    <name evidence="2" type="ORF">Tco_0924446</name>
</gene>
<dbReference type="Pfam" id="PF00069">
    <property type="entry name" value="Pkinase"/>
    <property type="match status" value="1"/>
</dbReference>
<protein>
    <submittedName>
        <fullName evidence="2">Kinase-like domain, phloem protein 2-like protein</fullName>
    </submittedName>
</protein>
<dbReference type="EMBL" id="BQNB010014928">
    <property type="protein sequence ID" value="GJT34027.1"/>
    <property type="molecule type" value="Genomic_DNA"/>
</dbReference>
<dbReference type="Gene3D" id="3.30.200.20">
    <property type="entry name" value="Phosphorylase Kinase, domain 1"/>
    <property type="match status" value="2"/>
</dbReference>
<dbReference type="InterPro" id="IPR011009">
    <property type="entry name" value="Kinase-like_dom_sf"/>
</dbReference>
<keyword evidence="3" id="KW-1185">Reference proteome</keyword>
<dbReference type="InterPro" id="IPR045272">
    <property type="entry name" value="ANXUR1/2-like"/>
</dbReference>
<feature type="domain" description="Protein kinase" evidence="1">
    <location>
        <begin position="361"/>
        <end position="639"/>
    </location>
</feature>
<dbReference type="SUPFAM" id="SSF56112">
    <property type="entry name" value="Protein kinase-like (PK-like)"/>
    <property type="match status" value="3"/>
</dbReference>
<evidence type="ECO:0000259" key="1">
    <source>
        <dbReference type="PROSITE" id="PS50011"/>
    </source>
</evidence>
<dbReference type="Pfam" id="PF07714">
    <property type="entry name" value="PK_Tyr_Ser-Thr"/>
    <property type="match status" value="2"/>
</dbReference>
<reference evidence="2" key="1">
    <citation type="journal article" date="2022" name="Int. J. Mol. Sci.">
        <title>Draft Genome of Tanacetum Coccineum: Genomic Comparison of Closely Related Tanacetum-Family Plants.</title>
        <authorList>
            <person name="Yamashiro T."/>
            <person name="Shiraishi A."/>
            <person name="Nakayama K."/>
            <person name="Satake H."/>
        </authorList>
    </citation>
    <scope>NUCLEOTIDE SEQUENCE</scope>
</reference>
<feature type="domain" description="Protein kinase" evidence="1">
    <location>
        <begin position="672"/>
        <end position="982"/>
    </location>
</feature>
<comment type="caution">
    <text evidence="2">The sequence shown here is derived from an EMBL/GenBank/DDBJ whole genome shotgun (WGS) entry which is preliminary data.</text>
</comment>
<dbReference type="PANTHER" id="PTHR27003">
    <property type="entry name" value="OS07G0166700 PROTEIN"/>
    <property type="match status" value="1"/>
</dbReference>
<reference evidence="2" key="2">
    <citation type="submission" date="2022-01" db="EMBL/GenBank/DDBJ databases">
        <authorList>
            <person name="Yamashiro T."/>
            <person name="Shiraishi A."/>
            <person name="Satake H."/>
            <person name="Nakayama K."/>
        </authorList>
    </citation>
    <scope>NUCLEOTIDE SEQUENCE</scope>
</reference>
<dbReference type="PANTHER" id="PTHR27003:SF383">
    <property type="entry name" value="TYROSINE-PROTEIN KINASE, NON-RECEPTOR JAK_TYK2-RELATED"/>
    <property type="match status" value="1"/>
</dbReference>
<dbReference type="PROSITE" id="PS50011">
    <property type="entry name" value="PROTEIN_KINASE_DOM"/>
    <property type="match status" value="3"/>
</dbReference>
<sequence>MQNTPIDEIVTRLEKALKLQLEHQSAIMSLPSNEFAHLRVPLENVLSATNNFDENILSATNSGFANVYKGQLLWSGELIDITALRFNKESKYGEQEFWMEISMLSSLKHKNMVSLVGFCDENDEKIIINRNETRGRLDNYIYDPMLLTWVQRLEISVGIAHALSYIHYDEPRDFSVIHRTIECSRVLLNDKWEPKLYGFEHSMKIKASQRHHSFHTNRVQGMNGYADPTYLETKRVSHKSDMYSFGIVLFELLCGRESIIDSDAIKYLAPLAITHYREKRLNEIIDWDLWKQMDSQSFNIFAKTAYDCLNERRSRRPNINKIVTRLEKALEHQNAIMCLPSNEFAHLKVPLENILSATNNFDEENCISTSGFAKEYKGQLLWSGELIDITARRLKKESNDREHTFWMDISMLSSLKHKNVVSLVGFCDENDEKIIINRYETRGMLIHYLSDPMRLTWVRRLEICVGLAHALNNIHYDEARDFSVIHRLITSDRVLLSDDWEPKLYGFEHSMKIKTSQRHHSFHTNRLEYVDGYEDPRYIETKSVNHKSDIYSFGIVLFELLCGRESIIDDDNDNKYLGPAAISHYRKKILEELIDPFLWKQMDLQSFDMFAAIAYECLDEERSRRPNIDDIVPRLEKALELALENRPIHSAPNHLAHLRIPLEDIESATNYFDDKNVIGEGGFGKRYKGQLMWSGELIDIIARRLINKEWDEKEQQFWTEISMLSSLNHKNVVSIVGFCNEVGAETIIYKRESRGRLNYYLSDPTLTWVKRLEISIGVAHALSYIHYDEPRDISVLHQNISSYTLKICVGLAHALSYIHYDEQRDFSVIHRNISSYSVLLDKYWEPVLWEFQHSMKINASERHHSFHTDFVWSKKGYTDPTCSENNIGNHKSDIYSFGIILFELLCGRKSVSDDQDNKYLTPVVTFHYIEKMLDGIIDPDLWKQMDPRSLNIFAETAYACLNEERSQRPNIDEIVTRLKKALELQLKCENVEHSSVVDEVGGTSSSHAQDFMSLNFELLVASSQASR</sequence>
<evidence type="ECO:0000313" key="3">
    <source>
        <dbReference type="Proteomes" id="UP001151760"/>
    </source>
</evidence>
<dbReference type="InterPro" id="IPR001245">
    <property type="entry name" value="Ser-Thr/Tyr_kinase_cat_dom"/>
</dbReference>
<evidence type="ECO:0000313" key="2">
    <source>
        <dbReference type="EMBL" id="GJT34027.1"/>
    </source>
</evidence>
<dbReference type="Proteomes" id="UP001151760">
    <property type="component" value="Unassembled WGS sequence"/>
</dbReference>
<feature type="domain" description="Protein kinase" evidence="1">
    <location>
        <begin position="53"/>
        <end position="330"/>
    </location>
</feature>
<accession>A0ABQ5D5A9</accession>
<proteinExistence type="predicted"/>
<organism evidence="2 3">
    <name type="scientific">Tanacetum coccineum</name>
    <dbReference type="NCBI Taxonomy" id="301880"/>
    <lineage>
        <taxon>Eukaryota</taxon>
        <taxon>Viridiplantae</taxon>
        <taxon>Streptophyta</taxon>
        <taxon>Embryophyta</taxon>
        <taxon>Tracheophyta</taxon>
        <taxon>Spermatophyta</taxon>
        <taxon>Magnoliopsida</taxon>
        <taxon>eudicotyledons</taxon>
        <taxon>Gunneridae</taxon>
        <taxon>Pentapetalae</taxon>
        <taxon>asterids</taxon>
        <taxon>campanulids</taxon>
        <taxon>Asterales</taxon>
        <taxon>Asteraceae</taxon>
        <taxon>Asteroideae</taxon>
        <taxon>Anthemideae</taxon>
        <taxon>Anthemidinae</taxon>
        <taxon>Tanacetum</taxon>
    </lineage>
</organism>